<evidence type="ECO:0000313" key="2">
    <source>
        <dbReference type="EMBL" id="SDS62613.1"/>
    </source>
</evidence>
<dbReference type="InterPro" id="IPR038475">
    <property type="entry name" value="RecG_C_sf"/>
</dbReference>
<feature type="domain" description="Schlafen AlbA-2" evidence="1">
    <location>
        <begin position="41"/>
        <end position="140"/>
    </location>
</feature>
<protein>
    <submittedName>
        <fullName evidence="2">ATP-dependent DNA helicase RecG</fullName>
    </submittedName>
</protein>
<dbReference type="SUPFAM" id="SSF46785">
    <property type="entry name" value="Winged helix' DNA-binding domain"/>
    <property type="match status" value="1"/>
</dbReference>
<evidence type="ECO:0000313" key="3">
    <source>
        <dbReference type="Proteomes" id="UP000182237"/>
    </source>
</evidence>
<dbReference type="PROSITE" id="PS51257">
    <property type="entry name" value="PROKAR_LIPOPROTEIN"/>
    <property type="match status" value="1"/>
</dbReference>
<dbReference type="Proteomes" id="UP000182237">
    <property type="component" value="Chromosome I"/>
</dbReference>
<dbReference type="eggNOG" id="COG2865">
    <property type="taxonomic scope" value="Bacteria"/>
</dbReference>
<proteinExistence type="predicted"/>
<dbReference type="InterPro" id="IPR007421">
    <property type="entry name" value="Schlafen_AlbA_2_dom"/>
</dbReference>
<organism evidence="2 3">
    <name type="scientific">Corynebacterium timonense</name>
    <dbReference type="NCBI Taxonomy" id="441500"/>
    <lineage>
        <taxon>Bacteria</taxon>
        <taxon>Bacillati</taxon>
        <taxon>Actinomycetota</taxon>
        <taxon>Actinomycetes</taxon>
        <taxon>Mycobacteriales</taxon>
        <taxon>Corynebacteriaceae</taxon>
        <taxon>Corynebacterium</taxon>
    </lineage>
</organism>
<dbReference type="InterPro" id="IPR036390">
    <property type="entry name" value="WH_DNA-bd_sf"/>
</dbReference>
<dbReference type="PANTHER" id="PTHR30595:SF6">
    <property type="entry name" value="SCHLAFEN ALBA-2 DOMAIN-CONTAINING PROTEIN"/>
    <property type="match status" value="1"/>
</dbReference>
<gene>
    <name evidence="2" type="ORF">SAMN04488539_2050</name>
</gene>
<dbReference type="GO" id="GO:0004386">
    <property type="term" value="F:helicase activity"/>
    <property type="evidence" value="ECO:0007669"/>
    <property type="project" value="UniProtKB-KW"/>
</dbReference>
<keyword evidence="2" id="KW-0547">Nucleotide-binding</keyword>
<accession>A0A1H1TQR5</accession>
<dbReference type="Gene3D" id="3.30.950.30">
    <property type="entry name" value="Schlafen, AAA domain"/>
    <property type="match status" value="1"/>
</dbReference>
<sequence length="550" mass="58997">MAEEKWNSARVAATLEELRAFGAHTTTIACERVEGGLPESLGRTLCAFANTPSGGTIVLGVDEAADFEVTGVQDEGATQEAVASLCREAVDPAPHLLFHSVSVDGSTVLVVTVVPLLDTHKPALYQGRAYRRRAGKDDAMTTDDLRMVELAQRPTAERLPADAVVEEGLERGVLDDALTDDLLANATQGVRRLGDVDEDARVLEVLNVTARGGGVRRAGLYAVGFLPQSTFPALGATAHVTGGTDDPVHFVGPLPDLLDESLDWVRRHTAEGAEESPLPLSAVREALSNAFIHREMDVSLEAGRQVEIRLSANELTITSPGGLKNLTTHQLGDVELVKAPVNQRLYGLARWLETSDGAPLVATAGGGVTEMLRAVHEAGLARPRFVDEGTAFRVVFPRVPRLRPKDRDWVDSLPGPFTPVQEDMLVMVRRGEDLSLQRLRTQFPWCTDEVLEQSAQGLAEKGLLATGVTTGEAPVAAALATDDAELEKLGKNVPQVFRLLKAGGKQSISEMHAATTLSVNQVRYAVNSLLDAGLVGMEGGRGKRTTYFLH</sequence>
<keyword evidence="2" id="KW-0347">Helicase</keyword>
<dbReference type="STRING" id="1203190.GCA_000312345_00882"/>
<dbReference type="AlphaFoldDB" id="A0A1H1TQR5"/>
<dbReference type="EMBL" id="LT629765">
    <property type="protein sequence ID" value="SDS62613.1"/>
    <property type="molecule type" value="Genomic_DNA"/>
</dbReference>
<keyword evidence="2" id="KW-0067">ATP-binding</keyword>
<dbReference type="InterPro" id="IPR038461">
    <property type="entry name" value="Schlafen_AlbA_2_dom_sf"/>
</dbReference>
<dbReference type="Pfam" id="PF13749">
    <property type="entry name" value="HATPase_c_4"/>
    <property type="match status" value="1"/>
</dbReference>
<dbReference type="PANTHER" id="PTHR30595">
    <property type="entry name" value="GLPR-RELATED TRANSCRIPTIONAL REPRESSOR"/>
    <property type="match status" value="1"/>
</dbReference>
<keyword evidence="3" id="KW-1185">Reference proteome</keyword>
<reference evidence="2 3" key="1">
    <citation type="submission" date="2016-10" db="EMBL/GenBank/DDBJ databases">
        <authorList>
            <person name="de Groot N.N."/>
        </authorList>
    </citation>
    <scope>NUCLEOTIDE SEQUENCE [LARGE SCALE GENOMIC DNA]</scope>
    <source>
        <strain evidence="2 3">DSM 45434</strain>
    </source>
</reference>
<dbReference type="Pfam" id="PF04326">
    <property type="entry name" value="SLFN_AlbA_2"/>
    <property type="match status" value="1"/>
</dbReference>
<dbReference type="OrthoDB" id="9805115at2"/>
<dbReference type="Gene3D" id="3.30.565.60">
    <property type="match status" value="1"/>
</dbReference>
<evidence type="ECO:0000259" key="1">
    <source>
        <dbReference type="Pfam" id="PF04326"/>
    </source>
</evidence>
<name>A0A1H1TQR5_9CORY</name>
<keyword evidence="2" id="KW-0378">Hydrolase</keyword>